<dbReference type="Proteomes" id="UP001172102">
    <property type="component" value="Unassembled WGS sequence"/>
</dbReference>
<accession>A0AA39ZWK5</accession>
<keyword evidence="2" id="KW-1185">Reference proteome</keyword>
<protein>
    <submittedName>
        <fullName evidence="1">Uncharacterized protein</fullName>
    </submittedName>
</protein>
<dbReference type="PANTHER" id="PTHR10039:SF10">
    <property type="entry name" value="NACHT DOMAIN-CONTAINING PROTEIN"/>
    <property type="match status" value="1"/>
</dbReference>
<dbReference type="EMBL" id="JAUKUA010000007">
    <property type="protein sequence ID" value="KAK0704829.1"/>
    <property type="molecule type" value="Genomic_DNA"/>
</dbReference>
<comment type="caution">
    <text evidence="1">The sequence shown here is derived from an EMBL/GenBank/DDBJ whole genome shotgun (WGS) entry which is preliminary data.</text>
</comment>
<sequence length="183" mass="20699">MDVFGPTPTHDMDFTLLLGVLPRSYQYFVVVGALNGSAPSDAEEILEVLLALSTQVSLHVYWSTAAESTLYPISLRLFPQAFNISMSNPLKDDEISQFIASEIQRRARENSLAPEILDAIQVALTTKSQGMYLWVVLQLDRLFPRYDQTVLYNADIIDALEDLPEDLHQAFRRSLSKVSDLRY</sequence>
<dbReference type="AlphaFoldDB" id="A0AA39ZWK5"/>
<evidence type="ECO:0000313" key="1">
    <source>
        <dbReference type="EMBL" id="KAK0704829.1"/>
    </source>
</evidence>
<organism evidence="1 2">
    <name type="scientific">Lasiosphaeris hirsuta</name>
    <dbReference type="NCBI Taxonomy" id="260670"/>
    <lineage>
        <taxon>Eukaryota</taxon>
        <taxon>Fungi</taxon>
        <taxon>Dikarya</taxon>
        <taxon>Ascomycota</taxon>
        <taxon>Pezizomycotina</taxon>
        <taxon>Sordariomycetes</taxon>
        <taxon>Sordariomycetidae</taxon>
        <taxon>Sordariales</taxon>
        <taxon>Lasiosphaeriaceae</taxon>
        <taxon>Lasiosphaeris</taxon>
    </lineage>
</organism>
<dbReference type="PANTHER" id="PTHR10039">
    <property type="entry name" value="AMELOGENIN"/>
    <property type="match status" value="1"/>
</dbReference>
<proteinExistence type="predicted"/>
<name>A0AA39ZWK5_9PEZI</name>
<gene>
    <name evidence="1" type="ORF">B0H67DRAFT_361859</name>
</gene>
<reference evidence="1" key="1">
    <citation type="submission" date="2023-06" db="EMBL/GenBank/DDBJ databases">
        <title>Genome-scale phylogeny and comparative genomics of the fungal order Sordariales.</title>
        <authorList>
            <consortium name="Lawrence Berkeley National Laboratory"/>
            <person name="Hensen N."/>
            <person name="Bonometti L."/>
            <person name="Westerberg I."/>
            <person name="Brannstrom I.O."/>
            <person name="Guillou S."/>
            <person name="Cros-Aarteil S."/>
            <person name="Calhoun S."/>
            <person name="Haridas S."/>
            <person name="Kuo A."/>
            <person name="Mondo S."/>
            <person name="Pangilinan J."/>
            <person name="Riley R."/>
            <person name="Labutti K."/>
            <person name="Andreopoulos B."/>
            <person name="Lipzen A."/>
            <person name="Chen C."/>
            <person name="Yanf M."/>
            <person name="Daum C."/>
            <person name="Ng V."/>
            <person name="Clum A."/>
            <person name="Steindorff A."/>
            <person name="Ohm R."/>
            <person name="Martin F."/>
            <person name="Silar P."/>
            <person name="Natvig D."/>
            <person name="Lalanne C."/>
            <person name="Gautier V."/>
            <person name="Ament-Velasquez S.L."/>
            <person name="Kruys A."/>
            <person name="Hutchinson M.I."/>
            <person name="Powell A.J."/>
            <person name="Barry K."/>
            <person name="Miller A.N."/>
            <person name="Grigoriev I.V."/>
            <person name="Debuchy R."/>
            <person name="Gladieux P."/>
            <person name="Thoren M.H."/>
            <person name="Johannesson H."/>
        </authorList>
    </citation>
    <scope>NUCLEOTIDE SEQUENCE</scope>
    <source>
        <strain evidence="1">SMH4607-1</strain>
    </source>
</reference>
<evidence type="ECO:0000313" key="2">
    <source>
        <dbReference type="Proteomes" id="UP001172102"/>
    </source>
</evidence>